<dbReference type="Gene3D" id="3.30.420.260">
    <property type="match status" value="1"/>
</dbReference>
<dbReference type="InterPro" id="IPR024213">
    <property type="entry name" value="DUF3822"/>
</dbReference>
<protein>
    <submittedName>
        <fullName evidence="1">DUF3822 family protein</fullName>
    </submittedName>
</protein>
<comment type="caution">
    <text evidence="1">The sequence shown here is derived from an EMBL/GenBank/DDBJ whole genome shotgun (WGS) entry which is preliminary data.</text>
</comment>
<gene>
    <name evidence="1" type="ORF">GWC95_09595</name>
</gene>
<name>A0ABW9ZSU0_9BACT</name>
<evidence type="ECO:0000313" key="1">
    <source>
        <dbReference type="EMBL" id="NCI50176.1"/>
    </source>
</evidence>
<dbReference type="Pfam" id="PF12864">
    <property type="entry name" value="DUF3822"/>
    <property type="match status" value="1"/>
</dbReference>
<dbReference type="Gene3D" id="3.30.420.250">
    <property type="match status" value="1"/>
</dbReference>
<accession>A0ABW9ZSU0</accession>
<keyword evidence="2" id="KW-1185">Reference proteome</keyword>
<dbReference type="CDD" id="cd24013">
    <property type="entry name" value="ASKHA_ATPase_BT3980-like"/>
    <property type="match status" value="1"/>
</dbReference>
<evidence type="ECO:0000313" key="2">
    <source>
        <dbReference type="Proteomes" id="UP000753802"/>
    </source>
</evidence>
<sequence>MVRKIIGYYSDNGHSITEADQLVVEISRNEVICLVKGNASQEIEGFEVFRFDQEGNDWNDVFYAMRTASELLDKSYRNAHCYYNFEEAVLIPGKRFTAVAAEDYLNLMFGESTRHDVKYDPINADTHIVNAYRVKRSIHELMGRHFLLYKPHHSYSGIVHDILTRGELDAHFVKVVFYNKHIIAAVVKDRQLQLIQSFSFETKEDVLYHLTNIKEQFELDGAHSHLEISGMFDNGSTLHKQLQSRFGLITFDTMNMDGVFKAATNQPLHYFTPFYKLVV</sequence>
<reference evidence="1 2" key="1">
    <citation type="submission" date="2020-01" db="EMBL/GenBank/DDBJ databases">
        <title>Genome analysis.</title>
        <authorList>
            <person name="Wu S."/>
            <person name="Wang G."/>
        </authorList>
    </citation>
    <scope>NUCLEOTIDE SEQUENCE [LARGE SCALE GENOMIC DNA]</scope>
    <source>
        <strain evidence="1 2">SYL130</strain>
    </source>
</reference>
<proteinExistence type="predicted"/>
<dbReference type="RefSeq" id="WP_161818483.1">
    <property type="nucleotide sequence ID" value="NZ_JAACJS010000012.1"/>
</dbReference>
<dbReference type="Proteomes" id="UP000753802">
    <property type="component" value="Unassembled WGS sequence"/>
</dbReference>
<organism evidence="1 2">
    <name type="scientific">Sediminibacterium roseum</name>
    <dbReference type="NCBI Taxonomy" id="1978412"/>
    <lineage>
        <taxon>Bacteria</taxon>
        <taxon>Pseudomonadati</taxon>
        <taxon>Bacteroidota</taxon>
        <taxon>Chitinophagia</taxon>
        <taxon>Chitinophagales</taxon>
        <taxon>Chitinophagaceae</taxon>
        <taxon>Sediminibacterium</taxon>
    </lineage>
</organism>
<dbReference type="EMBL" id="JAACJS010000012">
    <property type="protein sequence ID" value="NCI50176.1"/>
    <property type="molecule type" value="Genomic_DNA"/>
</dbReference>